<dbReference type="KEGG" id="fuv:JR347_03650"/>
<evidence type="ECO:0000313" key="4">
    <source>
        <dbReference type="Proteomes" id="UP000662783"/>
    </source>
</evidence>
<dbReference type="PROSITE" id="PS51257">
    <property type="entry name" value="PROKAR_LIPOPROTEIN"/>
    <property type="match status" value="1"/>
</dbReference>
<dbReference type="Proteomes" id="UP000662783">
    <property type="component" value="Chromosome"/>
</dbReference>
<reference evidence="3" key="1">
    <citation type="submission" date="2021-02" db="EMBL/GenBank/DDBJ databases">
        <title>Fulvivirga sp. S481 isolated from sea water.</title>
        <authorList>
            <person name="Bae S.S."/>
            <person name="Baek K."/>
        </authorList>
    </citation>
    <scope>NUCLEOTIDE SEQUENCE</scope>
    <source>
        <strain evidence="3">S481</strain>
    </source>
</reference>
<gene>
    <name evidence="3" type="ORF">JR347_03650</name>
</gene>
<evidence type="ECO:0000259" key="2">
    <source>
        <dbReference type="Pfam" id="PF19780"/>
    </source>
</evidence>
<organism evidence="3 4">
    <name type="scientific">Fulvivirga lutea</name>
    <dbReference type="NCBI Taxonomy" id="2810512"/>
    <lineage>
        <taxon>Bacteria</taxon>
        <taxon>Pseudomonadati</taxon>
        <taxon>Bacteroidota</taxon>
        <taxon>Cytophagia</taxon>
        <taxon>Cytophagales</taxon>
        <taxon>Fulvivirgaceae</taxon>
        <taxon>Fulvivirga</taxon>
    </lineage>
</organism>
<feature type="domain" description="DUF6265" evidence="2">
    <location>
        <begin position="23"/>
        <end position="122"/>
    </location>
</feature>
<sequence>MKLILVIALIFMAFGCQAQKEFSWLEGQWVNQKNGSIEEWVLEPAELRGKVYSVQNGDTTVLEKLAIKKIKDDWFYVADVSHNSEPTHFKMTLIEPGHFICQNPEHDFPKQIEYILKNESLSVIISDGEKKIPFEFKRKK</sequence>
<dbReference type="InterPro" id="IPR046232">
    <property type="entry name" value="DUF6265"/>
</dbReference>
<dbReference type="AlphaFoldDB" id="A0A975A1U1"/>
<accession>A0A975A1U1</accession>
<protein>
    <recommendedName>
        <fullName evidence="2">DUF6265 domain-containing protein</fullName>
    </recommendedName>
</protein>
<name>A0A975A1U1_9BACT</name>
<proteinExistence type="predicted"/>
<feature type="signal peptide" evidence="1">
    <location>
        <begin position="1"/>
        <end position="18"/>
    </location>
</feature>
<feature type="chain" id="PRO_5038145082" description="DUF6265 domain-containing protein" evidence="1">
    <location>
        <begin position="19"/>
        <end position="140"/>
    </location>
</feature>
<dbReference type="Pfam" id="PF19780">
    <property type="entry name" value="DUF6265"/>
    <property type="match status" value="1"/>
</dbReference>
<dbReference type="RefSeq" id="WP_205722694.1">
    <property type="nucleotide sequence ID" value="NZ_CP070608.1"/>
</dbReference>
<evidence type="ECO:0000313" key="3">
    <source>
        <dbReference type="EMBL" id="QSE98186.1"/>
    </source>
</evidence>
<keyword evidence="4" id="KW-1185">Reference proteome</keyword>
<keyword evidence="1" id="KW-0732">Signal</keyword>
<dbReference type="EMBL" id="CP070608">
    <property type="protein sequence ID" value="QSE98186.1"/>
    <property type="molecule type" value="Genomic_DNA"/>
</dbReference>
<evidence type="ECO:0000256" key="1">
    <source>
        <dbReference type="SAM" id="SignalP"/>
    </source>
</evidence>